<evidence type="ECO:0000256" key="2">
    <source>
        <dbReference type="ARBA" id="ARBA00003535"/>
    </source>
</evidence>
<comment type="function">
    <text evidence="2">Nitronate monooxygenase that uses molecular oxygen to catalyze the oxidative denitrification of alkyl nitronates. Acts on propionate 3-nitronate (P3N), the presumed physiological substrate. Probably functions in the detoxification of P3N, a metabolic poison produced by plants and fungi as a defense mechanism.</text>
</comment>
<dbReference type="OrthoDB" id="9778912at2"/>
<proteinExistence type="inferred from homology"/>
<dbReference type="SUPFAM" id="SSF51412">
    <property type="entry name" value="Inosine monophosphate dehydrogenase (IMPDH)"/>
    <property type="match status" value="1"/>
</dbReference>
<dbReference type="InterPro" id="IPR001295">
    <property type="entry name" value="Dihydroorotate_DH_CS"/>
</dbReference>
<protein>
    <recommendedName>
        <fullName evidence="4">Probable nitronate monooxygenase</fullName>
    </recommendedName>
    <alternativeName>
        <fullName evidence="11">Propionate 3-nitronate monooxygenase</fullName>
    </alternativeName>
</protein>
<reference evidence="14" key="1">
    <citation type="submission" date="2017-06" db="EMBL/GenBank/DDBJ databases">
        <authorList>
            <person name="Varghese N."/>
            <person name="Submissions S."/>
        </authorList>
    </citation>
    <scope>NUCLEOTIDE SEQUENCE [LARGE SCALE GENOMIC DNA]</scope>
    <source>
        <strain evidence="14">DSM 45423</strain>
    </source>
</reference>
<evidence type="ECO:0000256" key="7">
    <source>
        <dbReference type="ARBA" id="ARBA00022643"/>
    </source>
</evidence>
<dbReference type="InterPro" id="IPR013785">
    <property type="entry name" value="Aldolase_TIM"/>
</dbReference>
<keyword evidence="7" id="KW-0288">FMN</keyword>
<dbReference type="Gene3D" id="3.20.20.70">
    <property type="entry name" value="Aldolase class I"/>
    <property type="match status" value="1"/>
</dbReference>
<evidence type="ECO:0000256" key="12">
    <source>
        <dbReference type="ARBA" id="ARBA00049401"/>
    </source>
</evidence>
<sequence>MVLELRRPIVQAPMAGGPSTPALAAAVSEAGGLGCLAAGYRTPAAVREEIRAVRALTGQRFAVNVFVPGPPGDAGAVARYARELDAEARRWGVGLGEPRADDDAWEDKVALLAEERVPVASFTFGLPGADVVAALHAAGATVLVTVTTPEEAVAARDVGADALVVQGVEAGGHRGSFTDRDGEGEYGLLPLLRLVARAVDLPLVAAGGIPDGPAVAAVLVAGAEAAQLGTAFLCCPEAATTPEHRAALTTRGRTALTRAFSGRRARGLVNRFLTEHSAAAPAAYPEVHQLTAPLRAAARRAGDDGGYNLWAGQGHPLVEAVPAAELVRRLDDGARAALARPYPGTGGR</sequence>
<evidence type="ECO:0000256" key="9">
    <source>
        <dbReference type="ARBA" id="ARBA00023002"/>
    </source>
</evidence>
<evidence type="ECO:0000256" key="3">
    <source>
        <dbReference type="ARBA" id="ARBA00009881"/>
    </source>
</evidence>
<evidence type="ECO:0000256" key="11">
    <source>
        <dbReference type="ARBA" id="ARBA00031155"/>
    </source>
</evidence>
<evidence type="ECO:0000256" key="10">
    <source>
        <dbReference type="ARBA" id="ARBA00023033"/>
    </source>
</evidence>
<dbReference type="GO" id="GO:0016627">
    <property type="term" value="F:oxidoreductase activity, acting on the CH-CH group of donors"/>
    <property type="evidence" value="ECO:0007669"/>
    <property type="project" value="InterPro"/>
</dbReference>
<dbReference type="CDD" id="cd04730">
    <property type="entry name" value="NPD_like"/>
    <property type="match status" value="1"/>
</dbReference>
<dbReference type="GO" id="GO:0006207">
    <property type="term" value="P:'de novo' pyrimidine nucleobase biosynthetic process"/>
    <property type="evidence" value="ECO:0007669"/>
    <property type="project" value="InterPro"/>
</dbReference>
<evidence type="ECO:0000313" key="14">
    <source>
        <dbReference type="Proteomes" id="UP000198386"/>
    </source>
</evidence>
<keyword evidence="9" id="KW-0560">Oxidoreductase</keyword>
<evidence type="ECO:0000256" key="5">
    <source>
        <dbReference type="ARBA" id="ARBA00022575"/>
    </source>
</evidence>
<dbReference type="GO" id="GO:0000166">
    <property type="term" value="F:nucleotide binding"/>
    <property type="evidence" value="ECO:0007669"/>
    <property type="project" value="UniProtKB-KW"/>
</dbReference>
<dbReference type="FunFam" id="3.20.20.70:FF:000154">
    <property type="entry name" value="Probable nitronate monooxygenase"/>
    <property type="match status" value="1"/>
</dbReference>
<evidence type="ECO:0000256" key="1">
    <source>
        <dbReference type="ARBA" id="ARBA00001917"/>
    </source>
</evidence>
<dbReference type="Pfam" id="PF03060">
    <property type="entry name" value="NMO"/>
    <property type="match status" value="1"/>
</dbReference>
<comment type="catalytic activity">
    <reaction evidence="12">
        <text>3 propionate 3-nitronate + 3 O2 + H2O = 3 3-oxopropanoate + 2 nitrate + nitrite + H2O2 + 3 H(+)</text>
        <dbReference type="Rhea" id="RHEA:57332"/>
        <dbReference type="ChEBI" id="CHEBI:15377"/>
        <dbReference type="ChEBI" id="CHEBI:15378"/>
        <dbReference type="ChEBI" id="CHEBI:15379"/>
        <dbReference type="ChEBI" id="CHEBI:16240"/>
        <dbReference type="ChEBI" id="CHEBI:16301"/>
        <dbReference type="ChEBI" id="CHEBI:17632"/>
        <dbReference type="ChEBI" id="CHEBI:33190"/>
        <dbReference type="ChEBI" id="CHEBI:136067"/>
    </reaction>
</comment>
<name>A0A239B8U1_9ACTN</name>
<dbReference type="PANTHER" id="PTHR42747:SF3">
    <property type="entry name" value="NITRONATE MONOOXYGENASE-RELATED"/>
    <property type="match status" value="1"/>
</dbReference>
<keyword evidence="14" id="KW-1185">Reference proteome</keyword>
<dbReference type="PROSITE" id="PS00912">
    <property type="entry name" value="DHODEHASE_2"/>
    <property type="match status" value="1"/>
</dbReference>
<dbReference type="GO" id="GO:0018580">
    <property type="term" value="F:nitronate monooxygenase activity"/>
    <property type="evidence" value="ECO:0007669"/>
    <property type="project" value="InterPro"/>
</dbReference>
<keyword evidence="5" id="KW-0216">Detoxification</keyword>
<accession>A0A239B8U1</accession>
<gene>
    <name evidence="13" type="ORF">SAMN04488107_0984</name>
</gene>
<evidence type="ECO:0000256" key="4">
    <source>
        <dbReference type="ARBA" id="ARBA00013457"/>
    </source>
</evidence>
<comment type="cofactor">
    <cofactor evidence="1">
        <name>FMN</name>
        <dbReference type="ChEBI" id="CHEBI:58210"/>
    </cofactor>
</comment>
<keyword evidence="8" id="KW-0547">Nucleotide-binding</keyword>
<dbReference type="GO" id="GO:0009636">
    <property type="term" value="P:response to toxic substance"/>
    <property type="evidence" value="ECO:0007669"/>
    <property type="project" value="UniProtKB-KW"/>
</dbReference>
<comment type="similarity">
    <text evidence="3">Belongs to the nitronate monooxygenase family. NMO class I subfamily.</text>
</comment>
<dbReference type="EMBL" id="FZOH01000002">
    <property type="protein sequence ID" value="SNS03798.1"/>
    <property type="molecule type" value="Genomic_DNA"/>
</dbReference>
<dbReference type="Proteomes" id="UP000198386">
    <property type="component" value="Unassembled WGS sequence"/>
</dbReference>
<dbReference type="AlphaFoldDB" id="A0A239B8U1"/>
<dbReference type="PANTHER" id="PTHR42747">
    <property type="entry name" value="NITRONATE MONOOXYGENASE-RELATED"/>
    <property type="match status" value="1"/>
</dbReference>
<organism evidence="13 14">
    <name type="scientific">Geodermatophilus saharensis</name>
    <dbReference type="NCBI Taxonomy" id="1137994"/>
    <lineage>
        <taxon>Bacteria</taxon>
        <taxon>Bacillati</taxon>
        <taxon>Actinomycetota</taxon>
        <taxon>Actinomycetes</taxon>
        <taxon>Geodermatophilales</taxon>
        <taxon>Geodermatophilaceae</taxon>
        <taxon>Geodermatophilus</taxon>
    </lineage>
</organism>
<evidence type="ECO:0000256" key="8">
    <source>
        <dbReference type="ARBA" id="ARBA00022741"/>
    </source>
</evidence>
<keyword evidence="6" id="KW-0285">Flavoprotein</keyword>
<keyword evidence="10 13" id="KW-0503">Monooxygenase</keyword>
<evidence type="ECO:0000313" key="13">
    <source>
        <dbReference type="EMBL" id="SNS03798.1"/>
    </source>
</evidence>
<dbReference type="RefSeq" id="WP_089402790.1">
    <property type="nucleotide sequence ID" value="NZ_FZOH01000002.1"/>
</dbReference>
<evidence type="ECO:0000256" key="6">
    <source>
        <dbReference type="ARBA" id="ARBA00022630"/>
    </source>
</evidence>
<dbReference type="InterPro" id="IPR004136">
    <property type="entry name" value="NMO"/>
</dbReference>